<keyword evidence="3" id="KW-0378">Hydrolase</keyword>
<keyword evidence="8" id="KW-1185">Reference proteome</keyword>
<evidence type="ECO:0000256" key="1">
    <source>
        <dbReference type="ARBA" id="ARBA00005964"/>
    </source>
</evidence>
<dbReference type="Pfam" id="PF00135">
    <property type="entry name" value="COesterase"/>
    <property type="match status" value="1"/>
</dbReference>
<organism evidence="8 9">
    <name type="scientific">Drosophila kikkawai</name>
    <name type="common">Fruit fly</name>
    <dbReference type="NCBI Taxonomy" id="30033"/>
    <lineage>
        <taxon>Eukaryota</taxon>
        <taxon>Metazoa</taxon>
        <taxon>Ecdysozoa</taxon>
        <taxon>Arthropoda</taxon>
        <taxon>Hexapoda</taxon>
        <taxon>Insecta</taxon>
        <taxon>Pterygota</taxon>
        <taxon>Neoptera</taxon>
        <taxon>Endopterygota</taxon>
        <taxon>Diptera</taxon>
        <taxon>Brachycera</taxon>
        <taxon>Muscomorpha</taxon>
        <taxon>Ephydroidea</taxon>
        <taxon>Drosophilidae</taxon>
        <taxon>Drosophila</taxon>
        <taxon>Sophophora</taxon>
    </lineage>
</organism>
<evidence type="ECO:0000256" key="4">
    <source>
        <dbReference type="ARBA" id="ARBA00023157"/>
    </source>
</evidence>
<evidence type="ECO:0000256" key="3">
    <source>
        <dbReference type="ARBA" id="ARBA00022801"/>
    </source>
</evidence>
<keyword evidence="4" id="KW-1015">Disulfide bond</keyword>
<dbReference type="InterPro" id="IPR029058">
    <property type="entry name" value="AB_hydrolase_fold"/>
</dbReference>
<keyword evidence="2" id="KW-0719">Serine esterase</keyword>
<accession>A0ABM4GK89</accession>
<dbReference type="RefSeq" id="XP_070143132.1">
    <property type="nucleotide sequence ID" value="XM_070287031.1"/>
</dbReference>
<evidence type="ECO:0000313" key="8">
    <source>
        <dbReference type="Proteomes" id="UP001652661"/>
    </source>
</evidence>
<evidence type="ECO:0000256" key="6">
    <source>
        <dbReference type="ARBA" id="ARBA00039155"/>
    </source>
</evidence>
<dbReference type="SUPFAM" id="SSF53474">
    <property type="entry name" value="alpha/beta-Hydrolases"/>
    <property type="match status" value="1"/>
</dbReference>
<gene>
    <name evidence="9" type="primary">alpha-Est6</name>
</gene>
<dbReference type="PANTHER" id="PTHR43142">
    <property type="entry name" value="CARBOXYLIC ESTER HYDROLASE"/>
    <property type="match status" value="1"/>
</dbReference>
<dbReference type="EC" id="3.1.1.1" evidence="6"/>
<comment type="similarity">
    <text evidence="1">Belongs to the type-B carboxylesterase/lipase family.</text>
</comment>
<evidence type="ECO:0000256" key="5">
    <source>
        <dbReference type="ARBA" id="ARBA00023180"/>
    </source>
</evidence>
<proteinExistence type="inferred from homology"/>
<sequence length="612" mass="69595">MCFIFRFKIWRLFENRIKVPVCLWSSPGIDNDMWKLCRATCRCLSQSKCLRFYTTHCGFGTGCPDTSSSDEGVPDSKVVELSVGSVRGRRQCGLYGDAFYSFEGIPFAKPPLGELRFVASRPADAWRNQELDARQEKPVPLQVDRQTGKVIGSEDCLYLNVYTKHFDETRPPLPVMVYIYGGGFRTGGALRSKYGPDYLMTKEVVYVVFNYRLCSLGFLSLPSRESNVPGNAGLHDQLMALKWVNQHIRNFNGDPQNITLFGESAGAASVHFMMCLPEAKCLFHKAIMMSGSMLSPWVETPDRQNLFCRLAIAAGYQGPQEEASMLEFLRSVAAEKLLGHEFFTARERCFGFLYPFVPGAATTEDGLIRSSYPQLMKEAWSGQIPLLLGGTSFEGLVFYPFCKLDNGYMLDLLKHEPEMVLPHELYHSMSNEERLKASDELVKHHYGPRGITKNNVTQILDLFSYKLFWHGMHRVVLSRLSQAQAPTYLYRFDFDSPKWNLMRNNLCGDDIKRGVCHADDLGYVFRKKYQKKLPLDSAEYLTIQRMVSILTTFARTGDPNCPETGPDQWAPVTAKYPFKVLNIGQNVECVTQIEKDGLEVWNRIYNSRKVAE</sequence>
<name>A0ABM4GK89_DROKI</name>
<feature type="domain" description="Carboxylesterase type B" evidence="7">
    <location>
        <begin position="76"/>
        <end position="595"/>
    </location>
</feature>
<evidence type="ECO:0000313" key="9">
    <source>
        <dbReference type="RefSeq" id="XP_070143132.1"/>
    </source>
</evidence>
<evidence type="ECO:0000259" key="7">
    <source>
        <dbReference type="Pfam" id="PF00135"/>
    </source>
</evidence>
<dbReference type="Gene3D" id="3.40.50.1820">
    <property type="entry name" value="alpha/beta hydrolase"/>
    <property type="match status" value="1"/>
</dbReference>
<keyword evidence="5" id="KW-0325">Glycoprotein</keyword>
<dbReference type="PANTHER" id="PTHR43142:SF1">
    <property type="entry name" value="CARBOXYLIC ESTER HYDROLASE"/>
    <property type="match status" value="1"/>
</dbReference>
<evidence type="ECO:0000256" key="2">
    <source>
        <dbReference type="ARBA" id="ARBA00022487"/>
    </source>
</evidence>
<dbReference type="InterPro" id="IPR002018">
    <property type="entry name" value="CarbesteraseB"/>
</dbReference>
<dbReference type="Proteomes" id="UP001652661">
    <property type="component" value="Chromosome 3R"/>
</dbReference>
<dbReference type="GeneID" id="138928856"/>
<protein>
    <recommendedName>
        <fullName evidence="6">carboxylesterase</fullName>
        <ecNumber evidence="6">3.1.1.1</ecNumber>
    </recommendedName>
</protein>
<reference evidence="9" key="1">
    <citation type="submission" date="2025-08" db="UniProtKB">
        <authorList>
            <consortium name="RefSeq"/>
        </authorList>
    </citation>
    <scope>IDENTIFICATION</scope>
    <source>
        <strain evidence="9">14028-0561.14</strain>
        <tissue evidence="9">Whole fly</tissue>
    </source>
</reference>